<evidence type="ECO:0000313" key="2">
    <source>
        <dbReference type="EMBL" id="SCV70199.1"/>
    </source>
</evidence>
<feature type="region of interest" description="Disordered" evidence="1">
    <location>
        <begin position="116"/>
        <end position="139"/>
    </location>
</feature>
<name>A0A238FBN3_9BASI</name>
<accession>A0A238FBN3</accession>
<feature type="compositionally biased region" description="Low complexity" evidence="1">
    <location>
        <begin position="75"/>
        <end position="85"/>
    </location>
</feature>
<protein>
    <submittedName>
        <fullName evidence="2">BQ2448_1593 protein</fullName>
    </submittedName>
</protein>
<evidence type="ECO:0000313" key="3">
    <source>
        <dbReference type="Proteomes" id="UP000198372"/>
    </source>
</evidence>
<feature type="compositionally biased region" description="Low complexity" evidence="1">
    <location>
        <begin position="196"/>
        <end position="206"/>
    </location>
</feature>
<feature type="region of interest" description="Disordered" evidence="1">
    <location>
        <begin position="175"/>
        <end position="477"/>
    </location>
</feature>
<dbReference type="EMBL" id="FMSP01000005">
    <property type="protein sequence ID" value="SCV70199.1"/>
    <property type="molecule type" value="Genomic_DNA"/>
</dbReference>
<organism evidence="2 3">
    <name type="scientific">Microbotryum intermedium</name>
    <dbReference type="NCBI Taxonomy" id="269621"/>
    <lineage>
        <taxon>Eukaryota</taxon>
        <taxon>Fungi</taxon>
        <taxon>Dikarya</taxon>
        <taxon>Basidiomycota</taxon>
        <taxon>Pucciniomycotina</taxon>
        <taxon>Microbotryomycetes</taxon>
        <taxon>Microbotryales</taxon>
        <taxon>Microbotryaceae</taxon>
        <taxon>Microbotryum</taxon>
    </lineage>
</organism>
<feature type="compositionally biased region" description="Pro residues" evidence="1">
    <location>
        <begin position="309"/>
        <end position="327"/>
    </location>
</feature>
<feature type="compositionally biased region" description="Basic residues" evidence="1">
    <location>
        <begin position="374"/>
        <end position="384"/>
    </location>
</feature>
<sequence>MPSTSKTNLVLTATKPLLSATLIKRVEGRPVYVVAPPRRPGSSTTKPSPSLPKESRPSLGSAESNSQDSQDGLNSSIGSRASSSSVANVFADTSANSIASVLDRSSNLGLNAIAKSSTERAPSLTATNLPVPQIKPKPPHRLAFEFQPLTQPKPGPEEHERFPEAMEQDISGVYAPRAKGGPMMRNITTKAVNEPVRTTVSSSTSRAESEEVLAFLGRSFNVSKGKAREVTSSPAPSSTFESPSSSFYVPPSSSFIEQTFSSPIARRTAASSKRRASPARQTNLTQAQEQYPTPIASTSPQTQHDAAPNPTPATAPAPNPGPLPPTAPSRSSHHEDGLRCLLKGMESGSRRARKRVSRPEGMIDWWAELQEQKKMKKNSKGKGKGKAEESPNQNLEMEDPMDEEVETQQDGDEEARPNQVVAPLTANEVVDDHEEIPDAENSVEIRRLQHAGDDGLRRLLGSVDSDSPRSRKRAEKLPGMVAWTDILTPRSPKKIKGFGRTSFDARPPRRNACSRP</sequence>
<feature type="region of interest" description="Disordered" evidence="1">
    <location>
        <begin position="29"/>
        <end position="85"/>
    </location>
</feature>
<dbReference type="Proteomes" id="UP000198372">
    <property type="component" value="Unassembled WGS sequence"/>
</dbReference>
<feature type="compositionally biased region" description="Acidic residues" evidence="1">
    <location>
        <begin position="429"/>
        <end position="438"/>
    </location>
</feature>
<reference evidence="3" key="1">
    <citation type="submission" date="2016-09" db="EMBL/GenBank/DDBJ databases">
        <authorList>
            <person name="Jeantristanb JTB J.-T."/>
            <person name="Ricardo R."/>
        </authorList>
    </citation>
    <scope>NUCLEOTIDE SEQUENCE [LARGE SCALE GENOMIC DNA]</scope>
</reference>
<feature type="region of interest" description="Disordered" evidence="1">
    <location>
        <begin position="492"/>
        <end position="516"/>
    </location>
</feature>
<proteinExistence type="predicted"/>
<evidence type="ECO:0000256" key="1">
    <source>
        <dbReference type="SAM" id="MobiDB-lite"/>
    </source>
</evidence>
<feature type="compositionally biased region" description="Low complexity" evidence="1">
    <location>
        <begin position="29"/>
        <end position="52"/>
    </location>
</feature>
<feature type="compositionally biased region" description="Polar residues" evidence="1">
    <location>
        <begin position="116"/>
        <end position="130"/>
    </location>
</feature>
<feature type="compositionally biased region" description="Acidic residues" evidence="1">
    <location>
        <begin position="396"/>
        <end position="413"/>
    </location>
</feature>
<feature type="compositionally biased region" description="Basic and acidic residues" evidence="1">
    <location>
        <begin position="443"/>
        <end position="457"/>
    </location>
</feature>
<gene>
    <name evidence="2" type="ORF">BQ2448_1593</name>
</gene>
<keyword evidence="3" id="KW-1185">Reference proteome</keyword>
<feature type="compositionally biased region" description="Polar residues" evidence="1">
    <location>
        <begin position="61"/>
        <end position="74"/>
    </location>
</feature>
<feature type="compositionally biased region" description="Low complexity" evidence="1">
    <location>
        <begin position="232"/>
        <end position="255"/>
    </location>
</feature>
<feature type="compositionally biased region" description="Polar residues" evidence="1">
    <location>
        <begin position="281"/>
        <end position="304"/>
    </location>
</feature>
<dbReference type="OrthoDB" id="10373881at2759"/>
<dbReference type="AlphaFoldDB" id="A0A238FBN3"/>